<evidence type="ECO:0000313" key="3">
    <source>
        <dbReference type="Proteomes" id="UP000656244"/>
    </source>
</evidence>
<name>A0A923KJ75_9FLAO</name>
<sequence>MYAKLTSRFINIDLTVKIAYKYAKIDVFQHLFGPYLCRVKRDKSQIMKNVFIKSKKVILILATVATVMGYVYDTDKIILKDAKKVAFVLSNVKQGKLLSNKDSNGSILYKESIEKDGVYYEGYNSVFGRLGISIL</sequence>
<evidence type="ECO:0000256" key="1">
    <source>
        <dbReference type="SAM" id="Phobius"/>
    </source>
</evidence>
<dbReference type="EMBL" id="JACNMF010000006">
    <property type="protein sequence ID" value="MBC3759789.1"/>
    <property type="molecule type" value="Genomic_DNA"/>
</dbReference>
<organism evidence="2 3">
    <name type="scientific">Hyunsoonleella aquatilis</name>
    <dbReference type="NCBI Taxonomy" id="2762758"/>
    <lineage>
        <taxon>Bacteria</taxon>
        <taxon>Pseudomonadati</taxon>
        <taxon>Bacteroidota</taxon>
        <taxon>Flavobacteriia</taxon>
        <taxon>Flavobacteriales</taxon>
        <taxon>Flavobacteriaceae</taxon>
    </lineage>
</organism>
<dbReference type="Proteomes" id="UP000656244">
    <property type="component" value="Unassembled WGS sequence"/>
</dbReference>
<keyword evidence="3" id="KW-1185">Reference proteome</keyword>
<proteinExistence type="predicted"/>
<protein>
    <submittedName>
        <fullName evidence="2">Uncharacterized protein</fullName>
    </submittedName>
</protein>
<keyword evidence="1" id="KW-1133">Transmembrane helix</keyword>
<keyword evidence="1" id="KW-0812">Transmembrane</keyword>
<keyword evidence="1" id="KW-0472">Membrane</keyword>
<dbReference type="AlphaFoldDB" id="A0A923KJ75"/>
<feature type="transmembrane region" description="Helical" evidence="1">
    <location>
        <begin position="57"/>
        <end position="72"/>
    </location>
</feature>
<dbReference type="RefSeq" id="WP_186563763.1">
    <property type="nucleotide sequence ID" value="NZ_JACNMF010000006.1"/>
</dbReference>
<reference evidence="2" key="1">
    <citation type="submission" date="2020-08" db="EMBL/GenBank/DDBJ databases">
        <title>Hyunsoonleella sp. strain SJ7 genome sequencing and assembly.</title>
        <authorList>
            <person name="Kim I."/>
        </authorList>
    </citation>
    <scope>NUCLEOTIDE SEQUENCE</scope>
    <source>
        <strain evidence="2">SJ7</strain>
    </source>
</reference>
<accession>A0A923KJ75</accession>
<evidence type="ECO:0000313" key="2">
    <source>
        <dbReference type="EMBL" id="MBC3759789.1"/>
    </source>
</evidence>
<comment type="caution">
    <text evidence="2">The sequence shown here is derived from an EMBL/GenBank/DDBJ whole genome shotgun (WGS) entry which is preliminary data.</text>
</comment>
<gene>
    <name evidence="2" type="ORF">H7U19_15355</name>
</gene>